<evidence type="ECO:0000256" key="3">
    <source>
        <dbReference type="ARBA" id="ARBA00022692"/>
    </source>
</evidence>
<dbReference type="STRING" id="45286.A0A0X8HTZ4"/>
<dbReference type="RefSeq" id="XP_017988441.1">
    <property type="nucleotide sequence ID" value="XM_018132952.1"/>
</dbReference>
<keyword evidence="4" id="KW-0256">Endoplasmic reticulum</keyword>
<comment type="pathway">
    <text evidence="7 8">Steroid metabolism; ergosterol biosynthesis.</text>
</comment>
<comment type="function">
    <text evidence="8">Catalyzes the reaction which results in unsaturation at C-7 in the B ring of sterols.</text>
</comment>
<dbReference type="PANTHER" id="PTHR10868">
    <property type="entry name" value="SIGMA 1-TYPE OPIOID RECEPTOR-RELATED"/>
    <property type="match status" value="1"/>
</dbReference>
<dbReference type="InterPro" id="IPR006716">
    <property type="entry name" value="ERG2_sigma1_rcpt-like"/>
</dbReference>
<dbReference type="EC" id="5.-.-.-" evidence="8"/>
<dbReference type="GeneID" id="28724735"/>
<protein>
    <recommendedName>
        <fullName evidence="8">C-8 sterol isomerase</fullName>
        <ecNumber evidence="8">5.-.-.-</ecNumber>
    </recommendedName>
    <alternativeName>
        <fullName evidence="8">Delta-8--delta-7 sterol isomerase</fullName>
    </alternativeName>
</protein>
<organism evidence="9 10">
    <name type="scientific">Eremothecium sinecaudum</name>
    <dbReference type="NCBI Taxonomy" id="45286"/>
    <lineage>
        <taxon>Eukaryota</taxon>
        <taxon>Fungi</taxon>
        <taxon>Dikarya</taxon>
        <taxon>Ascomycota</taxon>
        <taxon>Saccharomycotina</taxon>
        <taxon>Saccharomycetes</taxon>
        <taxon>Saccharomycetales</taxon>
        <taxon>Saccharomycetaceae</taxon>
        <taxon>Eremothecium</taxon>
    </lineage>
</organism>
<dbReference type="GO" id="GO:0006696">
    <property type="term" value="P:ergosterol biosynthetic process"/>
    <property type="evidence" value="ECO:0007669"/>
    <property type="project" value="TreeGrafter"/>
</dbReference>
<dbReference type="Pfam" id="PF04622">
    <property type="entry name" value="ERG2_Sigma1R"/>
    <property type="match status" value="1"/>
</dbReference>
<accession>A0A0X8HTZ4</accession>
<reference evidence="9 10" key="1">
    <citation type="submission" date="2016-01" db="EMBL/GenBank/DDBJ databases">
        <title>Genome sequence of the yeast Holleya sinecauda.</title>
        <authorList>
            <person name="Dietrich F.S."/>
        </authorList>
    </citation>
    <scope>NUCLEOTIDE SEQUENCE [LARGE SCALE GENOMIC DNA]</scope>
    <source>
        <strain evidence="9 10">ATCC 58844</strain>
    </source>
</reference>
<evidence type="ECO:0000256" key="7">
    <source>
        <dbReference type="ARBA" id="ARBA00029435"/>
    </source>
</evidence>
<keyword evidence="5" id="KW-1133">Transmembrane helix</keyword>
<comment type="subcellular location">
    <subcellularLocation>
        <location evidence="1">Endoplasmic reticulum membrane</location>
    </subcellularLocation>
</comment>
<evidence type="ECO:0000256" key="4">
    <source>
        <dbReference type="ARBA" id="ARBA00022824"/>
    </source>
</evidence>
<gene>
    <name evidence="9" type="ORF">AW171_hschr53396</name>
</gene>
<dbReference type="PANTHER" id="PTHR10868:SF1">
    <property type="entry name" value="SIGMA NON-OPIOID INTRACELLULAR RECEPTOR 1"/>
    <property type="match status" value="1"/>
</dbReference>
<evidence type="ECO:0000256" key="8">
    <source>
        <dbReference type="RuleBase" id="RU368083"/>
    </source>
</evidence>
<dbReference type="AlphaFoldDB" id="A0A0X8HTZ4"/>
<evidence type="ECO:0000313" key="9">
    <source>
        <dbReference type="EMBL" id="AMD21445.1"/>
    </source>
</evidence>
<evidence type="ECO:0000313" key="10">
    <source>
        <dbReference type="Proteomes" id="UP000243052"/>
    </source>
</evidence>
<dbReference type="EMBL" id="CP014245">
    <property type="protein sequence ID" value="AMD21445.1"/>
    <property type="molecule type" value="Genomic_DNA"/>
</dbReference>
<evidence type="ECO:0000256" key="6">
    <source>
        <dbReference type="ARBA" id="ARBA00023136"/>
    </source>
</evidence>
<dbReference type="UniPathway" id="UPA00768"/>
<sequence>MRWLGIISALALLSIWMYKAVYTWLPNHYIFDPATINEICNDALAKYDTTSADFNLKDLLTDVRNELASHYGDKFINEMVEEDWLFNNAGGAMGQMLVLHASFSEYLIFFGSMVGTEGHTGIHFADDYFTILHGQQYAANASALTKEVYKPGMTHHLPLGHVKQYGMEPGTFAVELAQGWIPCMLPFGILDTFTSTMDFITLYQTVKVSATNMLRNFLVNRKF</sequence>
<keyword evidence="6" id="KW-0472">Membrane</keyword>
<evidence type="ECO:0000256" key="1">
    <source>
        <dbReference type="ARBA" id="ARBA00004586"/>
    </source>
</evidence>
<evidence type="ECO:0000256" key="5">
    <source>
        <dbReference type="ARBA" id="ARBA00022989"/>
    </source>
</evidence>
<dbReference type="Proteomes" id="UP000243052">
    <property type="component" value="Chromosome v"/>
</dbReference>
<comment type="similarity">
    <text evidence="2 8">Belongs to the ERG2 family.</text>
</comment>
<proteinExistence type="inferred from homology"/>
<keyword evidence="3" id="KW-0812">Transmembrane</keyword>
<dbReference type="GO" id="GO:0005789">
    <property type="term" value="C:endoplasmic reticulum membrane"/>
    <property type="evidence" value="ECO:0007669"/>
    <property type="project" value="UniProtKB-SubCell"/>
</dbReference>
<keyword evidence="10" id="KW-1185">Reference proteome</keyword>
<dbReference type="OrthoDB" id="347124at2759"/>
<evidence type="ECO:0000256" key="2">
    <source>
        <dbReference type="ARBA" id="ARBA00007141"/>
    </source>
</evidence>
<name>A0A0X8HTZ4_9SACH</name>